<evidence type="ECO:0000256" key="2">
    <source>
        <dbReference type="ARBA" id="ARBA00018577"/>
    </source>
</evidence>
<dbReference type="Pfam" id="PF08610">
    <property type="entry name" value="Pex16"/>
    <property type="match status" value="1"/>
</dbReference>
<dbReference type="GO" id="GO:0005778">
    <property type="term" value="C:peroxisomal membrane"/>
    <property type="evidence" value="ECO:0007669"/>
    <property type="project" value="UniProtKB-SubCell"/>
</dbReference>
<keyword evidence="3" id="KW-0962">Peroxisome biogenesis</keyword>
<keyword evidence="3" id="KW-0576">Peroxisome</keyword>
<evidence type="ECO:0000256" key="3">
    <source>
        <dbReference type="RuleBase" id="RU365003"/>
    </source>
</evidence>
<protein>
    <recommendedName>
        <fullName evidence="2 3">Peroxisomal membrane protein PEX16</fullName>
    </recommendedName>
</protein>
<evidence type="ECO:0000256" key="1">
    <source>
        <dbReference type="ARBA" id="ARBA00009505"/>
    </source>
</evidence>
<reference evidence="4" key="1">
    <citation type="submission" date="2014-12" db="EMBL/GenBank/DDBJ databases">
        <title>Insight into the proteome of Arion vulgaris.</title>
        <authorList>
            <person name="Aradska J."/>
            <person name="Bulat T."/>
            <person name="Smidak R."/>
            <person name="Sarate P."/>
            <person name="Gangsoo J."/>
            <person name="Sialana F."/>
            <person name="Bilban M."/>
            <person name="Lubec G."/>
        </authorList>
    </citation>
    <scope>NUCLEOTIDE SEQUENCE</scope>
    <source>
        <tissue evidence="4">Skin</tissue>
    </source>
</reference>
<dbReference type="AlphaFoldDB" id="A0A0B6ZD29"/>
<dbReference type="InterPro" id="IPR013919">
    <property type="entry name" value="Pex16"/>
</dbReference>
<organism evidence="4">
    <name type="scientific">Arion vulgaris</name>
    <dbReference type="NCBI Taxonomy" id="1028688"/>
    <lineage>
        <taxon>Eukaryota</taxon>
        <taxon>Metazoa</taxon>
        <taxon>Spiralia</taxon>
        <taxon>Lophotrochozoa</taxon>
        <taxon>Mollusca</taxon>
        <taxon>Gastropoda</taxon>
        <taxon>Heterobranchia</taxon>
        <taxon>Euthyneura</taxon>
        <taxon>Panpulmonata</taxon>
        <taxon>Eupulmonata</taxon>
        <taxon>Stylommatophora</taxon>
        <taxon>Helicina</taxon>
        <taxon>Arionoidea</taxon>
        <taxon>Arionidae</taxon>
        <taxon>Arion</taxon>
    </lineage>
</organism>
<dbReference type="PANTHER" id="PTHR13299">
    <property type="entry name" value="PEROXISOMAL MEMBRANE PROTEIN PEX16"/>
    <property type="match status" value="1"/>
</dbReference>
<proteinExistence type="inferred from homology"/>
<dbReference type="EMBL" id="HACG01019594">
    <property type="protein sequence ID" value="CEK66459.1"/>
    <property type="molecule type" value="Transcribed_RNA"/>
</dbReference>
<sequence length="348" mass="39518">MAEILQNLYQEYKNAVSSNSAVIAQFESAFRLVSYVIAGRFQDSTILSELLYSASNILVLCNDAIVKKTAGILPKVPTSFVRLQNIITVLEYVGVFIEITAERLYGEVGRWIAVSVLQIAKSVCRFLLFVKHQVGIQAVPPLSPIDRDAVLKEANAHKVGETSADHQAKNSVNPSVTFTLKRSGKDMRMLSTAPPINLRDWKLPERPQILPSKRMRDNQKPSKLTSSQVWGECFYIFKPIIHLSSMFLCGRSSFKPWFLACALDVSSLCLMGDGQDLNKLERLELRRRALMLAMYLLRSPFYDRHTKQRLLVVLRALSDKVPGLSLILIPLMDYLPVWQRIYFYTWSS</sequence>
<dbReference type="PANTHER" id="PTHR13299:SF0">
    <property type="entry name" value="PEROXISOMAL MEMBRANE PROTEIN PEX16"/>
    <property type="match status" value="1"/>
</dbReference>
<comment type="similarity">
    <text evidence="1 3">Belongs to the peroxin-16 family.</text>
</comment>
<evidence type="ECO:0000313" key="4">
    <source>
        <dbReference type="EMBL" id="CEK66459.1"/>
    </source>
</evidence>
<dbReference type="GO" id="GO:0007031">
    <property type="term" value="P:peroxisome organization"/>
    <property type="evidence" value="ECO:0007669"/>
    <property type="project" value="UniProtKB-KW"/>
</dbReference>
<accession>A0A0B6ZD29</accession>
<comment type="subcellular location">
    <subcellularLocation>
        <location evidence="3">Peroxisome membrane</location>
    </subcellularLocation>
</comment>
<name>A0A0B6ZD29_9EUPU</name>
<gene>
    <name evidence="4" type="primary">ORF58878</name>
</gene>